<evidence type="ECO:0000259" key="10">
    <source>
        <dbReference type="PROSITE" id="PS50262"/>
    </source>
</evidence>
<dbReference type="InterPro" id="IPR000276">
    <property type="entry name" value="GPCR_Rhodpsn"/>
</dbReference>
<keyword evidence="12" id="KW-1185">Reference proteome</keyword>
<proteinExistence type="predicted"/>
<evidence type="ECO:0000313" key="11">
    <source>
        <dbReference type="EMBL" id="OWA50767.1"/>
    </source>
</evidence>
<dbReference type="PROSITE" id="PS50262">
    <property type="entry name" value="G_PROTEIN_RECEP_F1_2"/>
    <property type="match status" value="1"/>
</dbReference>
<feature type="domain" description="G-protein coupled receptors family 1 profile" evidence="10">
    <location>
        <begin position="51"/>
        <end position="229"/>
    </location>
</feature>
<evidence type="ECO:0000256" key="2">
    <source>
        <dbReference type="ARBA" id="ARBA00022475"/>
    </source>
</evidence>
<dbReference type="GO" id="GO:0008528">
    <property type="term" value="F:G protein-coupled peptide receptor activity"/>
    <property type="evidence" value="ECO:0007669"/>
    <property type="project" value="TreeGrafter"/>
</dbReference>
<keyword evidence="2" id="KW-1003">Cell membrane</keyword>
<evidence type="ECO:0000256" key="9">
    <source>
        <dbReference type="SAM" id="Phobius"/>
    </source>
</evidence>
<dbReference type="OrthoDB" id="6130476at2759"/>
<dbReference type="PANTHER" id="PTHR24230">
    <property type="entry name" value="G-PROTEIN COUPLED RECEPTOR"/>
    <property type="match status" value="1"/>
</dbReference>
<protein>
    <recommendedName>
        <fullName evidence="10">G-protein coupled receptors family 1 profile domain-containing protein</fullName>
    </recommendedName>
</protein>
<dbReference type="Proteomes" id="UP000192578">
    <property type="component" value="Unassembled WGS sequence"/>
</dbReference>
<evidence type="ECO:0000256" key="1">
    <source>
        <dbReference type="ARBA" id="ARBA00004651"/>
    </source>
</evidence>
<dbReference type="InterPro" id="IPR017452">
    <property type="entry name" value="GPCR_Rhodpsn_7TM"/>
</dbReference>
<dbReference type="Pfam" id="PF00001">
    <property type="entry name" value="7tm_1"/>
    <property type="match status" value="1"/>
</dbReference>
<dbReference type="CDD" id="cd00637">
    <property type="entry name" value="7tm_classA_rhodopsin-like"/>
    <property type="match status" value="1"/>
</dbReference>
<dbReference type="GO" id="GO:0007218">
    <property type="term" value="P:neuropeptide signaling pathway"/>
    <property type="evidence" value="ECO:0007669"/>
    <property type="project" value="TreeGrafter"/>
</dbReference>
<keyword evidence="6 9" id="KW-0472">Membrane</keyword>
<feature type="transmembrane region" description="Helical" evidence="9">
    <location>
        <begin position="312"/>
        <end position="332"/>
    </location>
</feature>
<dbReference type="Gene3D" id="1.20.1070.10">
    <property type="entry name" value="Rhodopsin 7-helix transmembrane proteins"/>
    <property type="match status" value="1"/>
</dbReference>
<dbReference type="EMBL" id="MTYJ01000202">
    <property type="protein sequence ID" value="OWA50767.1"/>
    <property type="molecule type" value="Genomic_DNA"/>
</dbReference>
<name>A0A9X6RKC4_HYPEX</name>
<feature type="transmembrane region" description="Helical" evidence="9">
    <location>
        <begin position="211"/>
        <end position="230"/>
    </location>
</feature>
<feature type="transmembrane region" description="Helical" evidence="9">
    <location>
        <begin position="37"/>
        <end position="63"/>
    </location>
</feature>
<evidence type="ECO:0000256" key="6">
    <source>
        <dbReference type="ARBA" id="ARBA00023136"/>
    </source>
</evidence>
<comment type="caution">
    <text evidence="11">The sequence shown here is derived from an EMBL/GenBank/DDBJ whole genome shotgun (WGS) entry which is preliminary data.</text>
</comment>
<evidence type="ECO:0000256" key="7">
    <source>
        <dbReference type="ARBA" id="ARBA00023170"/>
    </source>
</evidence>
<reference evidence="12" key="1">
    <citation type="submission" date="2017-01" db="EMBL/GenBank/DDBJ databases">
        <title>Comparative genomics of anhydrobiosis in the tardigrade Hypsibius dujardini.</title>
        <authorList>
            <person name="Yoshida Y."/>
            <person name="Koutsovoulos G."/>
            <person name="Laetsch D."/>
            <person name="Stevens L."/>
            <person name="Kumar S."/>
            <person name="Horikawa D."/>
            <person name="Ishino K."/>
            <person name="Komine S."/>
            <person name="Tomita M."/>
            <person name="Blaxter M."/>
            <person name="Arakawa K."/>
        </authorList>
    </citation>
    <scope>NUCLEOTIDE SEQUENCE [LARGE SCALE GENOMIC DNA]</scope>
    <source>
        <strain evidence="12">Z151</strain>
    </source>
</reference>
<keyword evidence="4 9" id="KW-1133">Transmembrane helix</keyword>
<feature type="transmembrane region" description="Helical" evidence="9">
    <location>
        <begin position="273"/>
        <end position="292"/>
    </location>
</feature>
<evidence type="ECO:0000256" key="4">
    <source>
        <dbReference type="ARBA" id="ARBA00022989"/>
    </source>
</evidence>
<keyword evidence="5" id="KW-0297">G-protein coupled receptor</keyword>
<sequence length="370" mass="40632">MENFTSQCQFSTPTKGNLTANCNGSYDYYASGVHASITGWFVFTATVSICGTVLLVCLLVAALSQRKLRDGSGFLIVHLTCQHLFLCAISFPVLTVDSYKALIPGSAGLALHCPSFMFVHKSTVHAESWASVLLAVNRLIAVTRPLLYRRATSRTALIGMVCASWLLGFVLNIPLFFGIGLTFTTYEPFKYCSTQSTGGPYSTVYTWMERYLPLGLTGVFYAALFVHLRLKLTVVAPSSPQRSLFTVRTKPPPDSSSHDHHNIHHPRAVRQLLLAKITAAAFLWHCLCFLPGPISQNVAPDLYASSRMPQFWLLRTAALCGYAANPVFFFALSSDYQTALSHLLCKLRPAADSPPAIAGTPKRSDRIEIL</sequence>
<dbReference type="GO" id="GO:0005886">
    <property type="term" value="C:plasma membrane"/>
    <property type="evidence" value="ECO:0007669"/>
    <property type="project" value="UniProtKB-SubCell"/>
</dbReference>
<evidence type="ECO:0000313" key="12">
    <source>
        <dbReference type="Proteomes" id="UP000192578"/>
    </source>
</evidence>
<feature type="transmembrane region" description="Helical" evidence="9">
    <location>
        <begin position="156"/>
        <end position="181"/>
    </location>
</feature>
<evidence type="ECO:0000256" key="3">
    <source>
        <dbReference type="ARBA" id="ARBA00022692"/>
    </source>
</evidence>
<evidence type="ECO:0000256" key="8">
    <source>
        <dbReference type="ARBA" id="ARBA00023224"/>
    </source>
</evidence>
<comment type="subcellular location">
    <subcellularLocation>
        <location evidence="1">Cell membrane</location>
        <topology evidence="1">Multi-pass membrane protein</topology>
    </subcellularLocation>
</comment>
<dbReference type="AlphaFoldDB" id="A0A9X6RKC4"/>
<accession>A0A9X6RKC4</accession>
<keyword evidence="7" id="KW-0675">Receptor</keyword>
<keyword evidence="3 9" id="KW-0812">Transmembrane</keyword>
<dbReference type="SUPFAM" id="SSF81321">
    <property type="entry name" value="Family A G protein-coupled receptor-like"/>
    <property type="match status" value="1"/>
</dbReference>
<organism evidence="11 12">
    <name type="scientific">Hypsibius exemplaris</name>
    <name type="common">Freshwater tardigrade</name>
    <dbReference type="NCBI Taxonomy" id="2072580"/>
    <lineage>
        <taxon>Eukaryota</taxon>
        <taxon>Metazoa</taxon>
        <taxon>Ecdysozoa</taxon>
        <taxon>Tardigrada</taxon>
        <taxon>Eutardigrada</taxon>
        <taxon>Parachela</taxon>
        <taxon>Hypsibioidea</taxon>
        <taxon>Hypsibiidae</taxon>
        <taxon>Hypsibius</taxon>
    </lineage>
</organism>
<gene>
    <name evidence="11" type="ORF">BV898_15273</name>
</gene>
<feature type="transmembrane region" description="Helical" evidence="9">
    <location>
        <begin position="75"/>
        <end position="95"/>
    </location>
</feature>
<keyword evidence="8" id="KW-0807">Transducer</keyword>
<evidence type="ECO:0000256" key="5">
    <source>
        <dbReference type="ARBA" id="ARBA00023040"/>
    </source>
</evidence>